<dbReference type="SUPFAM" id="SSF53756">
    <property type="entry name" value="UDP-Glycosyltransferase/glycogen phosphorylase"/>
    <property type="match status" value="1"/>
</dbReference>
<dbReference type="GO" id="GO:0005829">
    <property type="term" value="C:cytosol"/>
    <property type="evidence" value="ECO:0007669"/>
    <property type="project" value="TreeGrafter"/>
</dbReference>
<dbReference type="GO" id="GO:0008713">
    <property type="term" value="F:ADP-heptose-lipopolysaccharide heptosyltransferase activity"/>
    <property type="evidence" value="ECO:0007669"/>
    <property type="project" value="TreeGrafter"/>
</dbReference>
<dbReference type="STRING" id="1121449.SAMN02745704_02685"/>
<reference evidence="3 4" key="1">
    <citation type="submission" date="2017-02" db="EMBL/GenBank/DDBJ databases">
        <authorList>
            <person name="Peterson S.W."/>
        </authorList>
    </citation>
    <scope>NUCLEOTIDE SEQUENCE [LARGE SCALE GENOMIC DNA]</scope>
    <source>
        <strain evidence="3 4">DSM 16080</strain>
    </source>
</reference>
<evidence type="ECO:0000256" key="2">
    <source>
        <dbReference type="ARBA" id="ARBA00022679"/>
    </source>
</evidence>
<proteinExistence type="predicted"/>
<organism evidence="3 4">
    <name type="scientific">Paucidesulfovibrio gracilis DSM 16080</name>
    <dbReference type="NCBI Taxonomy" id="1121449"/>
    <lineage>
        <taxon>Bacteria</taxon>
        <taxon>Pseudomonadati</taxon>
        <taxon>Thermodesulfobacteriota</taxon>
        <taxon>Desulfovibrionia</taxon>
        <taxon>Desulfovibrionales</taxon>
        <taxon>Desulfovibrionaceae</taxon>
        <taxon>Paucidesulfovibrio</taxon>
    </lineage>
</organism>
<keyword evidence="4" id="KW-1185">Reference proteome</keyword>
<keyword evidence="2 3" id="KW-0808">Transferase</keyword>
<dbReference type="OrthoDB" id="9797795at2"/>
<evidence type="ECO:0000256" key="1">
    <source>
        <dbReference type="ARBA" id="ARBA00022676"/>
    </source>
</evidence>
<keyword evidence="1" id="KW-0328">Glycosyltransferase</keyword>
<gene>
    <name evidence="3" type="ORF">SAMN02745704_02685</name>
</gene>
<dbReference type="PANTHER" id="PTHR30160:SF7">
    <property type="entry name" value="ADP-HEPTOSE--LPS HEPTOSYLTRANSFERASE 2"/>
    <property type="match status" value="1"/>
</dbReference>
<dbReference type="Pfam" id="PF01075">
    <property type="entry name" value="Glyco_transf_9"/>
    <property type="match status" value="1"/>
</dbReference>
<dbReference type="CDD" id="cd03789">
    <property type="entry name" value="GT9_LPS_heptosyltransferase"/>
    <property type="match status" value="1"/>
</dbReference>
<name>A0A1T4Y2N1_9BACT</name>
<dbReference type="Gene3D" id="3.40.50.2000">
    <property type="entry name" value="Glycogen Phosphorylase B"/>
    <property type="match status" value="1"/>
</dbReference>
<dbReference type="AlphaFoldDB" id="A0A1T4Y2N1"/>
<protein>
    <submittedName>
        <fullName evidence="3">ADP-heptose:LPS heptosyltransferase</fullName>
    </submittedName>
</protein>
<dbReference type="EMBL" id="FUYC01000024">
    <property type="protein sequence ID" value="SKA96000.1"/>
    <property type="molecule type" value="Genomic_DNA"/>
</dbReference>
<dbReference type="Proteomes" id="UP000190027">
    <property type="component" value="Unassembled WGS sequence"/>
</dbReference>
<evidence type="ECO:0000313" key="4">
    <source>
        <dbReference type="Proteomes" id="UP000190027"/>
    </source>
</evidence>
<dbReference type="GO" id="GO:0009244">
    <property type="term" value="P:lipopolysaccharide core region biosynthetic process"/>
    <property type="evidence" value="ECO:0007669"/>
    <property type="project" value="TreeGrafter"/>
</dbReference>
<dbReference type="InterPro" id="IPR051199">
    <property type="entry name" value="LPS_LOS_Heptosyltrfase"/>
</dbReference>
<accession>A0A1T4Y2N1</accession>
<sequence length="468" mass="52499">MTQDPILILQMQRMGDLILSFPLMLWLQRLHPGRPVWVAAERGFYEPLMPLSPGVTYFPWEGVHVLKRHRYKLVINLSIRERAARLAGELDADAVLGPTMRGDLRRINGPWQLYRAALVRNNRHNRLHWADLNALDCVPLERLRATRFDPPRPPAKQKPQVGLFLGASDPAKRPDAVFWAELLRELVRRDIRPVLFGGPAEKQLGRETRERFGKPVPDFCGRLPLSKLAKGLNACSLLITPDTGPMHLAAWTGCRTLNLSMGNVSPHETGPYQPGHLVLRADLPCSEGCWECSRDRLDCHDAFTPEAVAFVAARAVRGKDPNTPPDGLRLYTTQRDEAGLFCLHRFTDRIDPDERLGTFWKTFFGWRLGLWDKSRAHAALLALAQNAPMVFEELASALPRGVTVFSRALARGTQTATPPVSLWEAAPQALAPLSGLADMDLQNRDFSREAMTEQVGHLEALGRLLARC</sequence>
<dbReference type="InterPro" id="IPR002201">
    <property type="entry name" value="Glyco_trans_9"/>
</dbReference>
<evidence type="ECO:0000313" key="3">
    <source>
        <dbReference type="EMBL" id="SKA96000.1"/>
    </source>
</evidence>
<dbReference type="RefSeq" id="WP_078718229.1">
    <property type="nucleotide sequence ID" value="NZ_FUYC01000024.1"/>
</dbReference>
<dbReference type="PANTHER" id="PTHR30160">
    <property type="entry name" value="TETRAACYLDISACCHARIDE 4'-KINASE-RELATED"/>
    <property type="match status" value="1"/>
</dbReference>